<sequence>MVLVGKVEVGPIHEWLPAAGSVVSWQASPASLDKARHAPNSAVPASYQQAQHLRRFRENAARGIDMSRLLTAGWDIPGRCDIRVMTHVINAHLRRHDTYHSWFEVEDGGRIARRTIDDPASIKFTPIEHGEMTSDEVRDLVLDTPNPLCWDSFRFIVIQRADHFTICLCVDHLHIDAMFVGVGFAEIHLMYRALVAGRAPLTLATAGSYDDYCVRQHRELDALTLESPEVRGWVEFFEDNNGTLPAFPLPLGDGPVPCDMLSVQLLDERQTARFESVCLAAGARFSGGVFACAALVEHELTGTETYYGVIPVDIRRSQDELATTGWFVGFVPLTVSVAGSFSDIVRTAQASFDSNKDLANVPAERVVEMAPWLRMPQRGAPLLFFLDAGVPPLSALVNSHLDGANARLYHDGRIPSQVAIRVNRLESETQVIVLFPNNPIARQSVTRYLAVMKSVYARVVDGGDPVESHLNHAAMHPQLGSRREARNEWAGSNWSHPMQRVAQPFG</sequence>
<protein>
    <submittedName>
        <fullName evidence="2">PapA3_2</fullName>
    </submittedName>
</protein>
<dbReference type="Pfam" id="PF00668">
    <property type="entry name" value="Condensation"/>
    <property type="match status" value="1"/>
</dbReference>
<dbReference type="InterPro" id="IPR023213">
    <property type="entry name" value="CAT-like_dom_sf"/>
</dbReference>
<dbReference type="AlphaFoldDB" id="Q73TF5"/>
<dbReference type="SUPFAM" id="SSF52777">
    <property type="entry name" value="CoA-dependent acyltransferases"/>
    <property type="match status" value="2"/>
</dbReference>
<dbReference type="EMBL" id="AE016958">
    <property type="protein sequence ID" value="AAS06313.1"/>
    <property type="molecule type" value="Genomic_DNA"/>
</dbReference>
<evidence type="ECO:0000313" key="2">
    <source>
        <dbReference type="EMBL" id="AAS06313.1"/>
    </source>
</evidence>
<dbReference type="KEGG" id="mpa:MAP_3763c"/>
<organism evidence="2 3">
    <name type="scientific">Mycolicibacterium paratuberculosis (strain ATCC BAA-968 / K-10)</name>
    <name type="common">Mycobacterium paratuberculosis</name>
    <dbReference type="NCBI Taxonomy" id="262316"/>
    <lineage>
        <taxon>Bacteria</taxon>
        <taxon>Bacillati</taxon>
        <taxon>Actinomycetota</taxon>
        <taxon>Actinomycetes</taxon>
        <taxon>Mycobacteriales</taxon>
        <taxon>Mycobacteriaceae</taxon>
        <taxon>Mycobacterium</taxon>
        <taxon>Mycobacterium avium complex (MAC)</taxon>
    </lineage>
</organism>
<dbReference type="Proteomes" id="UP000000580">
    <property type="component" value="Chromosome"/>
</dbReference>
<proteinExistence type="predicted"/>
<reference evidence="2 3" key="1">
    <citation type="journal article" date="2005" name="Proc. Natl. Acad. Sci. U.S.A.">
        <title>The complete genome sequence of Mycobacterium avium subspecies paratuberculosis.</title>
        <authorList>
            <person name="Li L."/>
            <person name="Bannantine J.P."/>
            <person name="Zhang Q."/>
            <person name="Amonsin A."/>
            <person name="May B.J."/>
            <person name="Alt D."/>
            <person name="Banerji N."/>
            <person name="Kanjilal S."/>
            <person name="Kapur V."/>
        </authorList>
    </citation>
    <scope>NUCLEOTIDE SEQUENCE [LARGE SCALE GENOMIC DNA]</scope>
    <source>
        <strain evidence="3">ATCC BAA-968 / K-10</strain>
    </source>
</reference>
<evidence type="ECO:0000313" key="3">
    <source>
        <dbReference type="Proteomes" id="UP000000580"/>
    </source>
</evidence>
<dbReference type="Gene3D" id="3.30.559.10">
    <property type="entry name" value="Chloramphenicol acetyltransferase-like domain"/>
    <property type="match status" value="1"/>
</dbReference>
<dbReference type="HOGENOM" id="CLU_034647_0_0_11"/>
<accession>Q73TF5</accession>
<dbReference type="GO" id="GO:0003824">
    <property type="term" value="F:catalytic activity"/>
    <property type="evidence" value="ECO:0007669"/>
    <property type="project" value="InterPro"/>
</dbReference>
<name>Q73TF5_MYCPA</name>
<dbReference type="STRING" id="262316.MAP_3763c"/>
<keyword evidence="3" id="KW-1185">Reference proteome</keyword>
<dbReference type="eggNOG" id="COG1020">
    <property type="taxonomic scope" value="Bacteria"/>
</dbReference>
<dbReference type="Gene3D" id="3.30.559.30">
    <property type="entry name" value="Nonribosomal peptide synthetase, condensation domain"/>
    <property type="match status" value="1"/>
</dbReference>
<evidence type="ECO:0000259" key="1">
    <source>
        <dbReference type="Pfam" id="PF00668"/>
    </source>
</evidence>
<gene>
    <name evidence="2" type="primary">papA3</name>
    <name evidence="2" type="ordered locus">MAP_3763c</name>
</gene>
<dbReference type="GO" id="GO:0008610">
    <property type="term" value="P:lipid biosynthetic process"/>
    <property type="evidence" value="ECO:0007669"/>
    <property type="project" value="UniProtKB-ARBA"/>
</dbReference>
<feature type="domain" description="Condensation" evidence="1">
    <location>
        <begin position="76"/>
        <end position="368"/>
    </location>
</feature>
<dbReference type="InterPro" id="IPR001242">
    <property type="entry name" value="Condensation_dom"/>
</dbReference>